<comment type="caution">
    <text evidence="3">The sequence shown here is derived from an EMBL/GenBank/DDBJ whole genome shotgun (WGS) entry which is preliminary data.</text>
</comment>
<dbReference type="Pfam" id="PF05443">
    <property type="entry name" value="ROS_MUCR"/>
    <property type="match status" value="1"/>
</dbReference>
<evidence type="ECO:0000313" key="5">
    <source>
        <dbReference type="Proteomes" id="UP000321960"/>
    </source>
</evidence>
<dbReference type="GO" id="GO:0006355">
    <property type="term" value="P:regulation of DNA-templated transcription"/>
    <property type="evidence" value="ECO:0007669"/>
    <property type="project" value="InterPro"/>
</dbReference>
<dbReference type="Proteomes" id="UP001156856">
    <property type="component" value="Unassembled WGS sequence"/>
</dbReference>
<evidence type="ECO:0000256" key="2">
    <source>
        <dbReference type="SAM" id="MobiDB-lite"/>
    </source>
</evidence>
<comment type="similarity">
    <text evidence="1">Belongs to the ros/MucR family.</text>
</comment>
<evidence type="ECO:0000256" key="1">
    <source>
        <dbReference type="ARBA" id="ARBA00007031"/>
    </source>
</evidence>
<feature type="region of interest" description="Disordered" evidence="2">
    <location>
        <begin position="142"/>
        <end position="194"/>
    </location>
</feature>
<name>A0A512J314_9HYPH</name>
<organism evidence="3 5">
    <name type="scientific">Methylobacterium oxalidis</name>
    <dbReference type="NCBI Taxonomy" id="944322"/>
    <lineage>
        <taxon>Bacteria</taxon>
        <taxon>Pseudomonadati</taxon>
        <taxon>Pseudomonadota</taxon>
        <taxon>Alphaproteobacteria</taxon>
        <taxon>Hyphomicrobiales</taxon>
        <taxon>Methylobacteriaceae</taxon>
        <taxon>Methylobacterium</taxon>
    </lineage>
</organism>
<gene>
    <name evidence="4" type="ORF">GCM10007888_55330</name>
    <name evidence="3" type="ORF">MOX02_23690</name>
</gene>
<dbReference type="EMBL" id="BSPK01000111">
    <property type="protein sequence ID" value="GLS67150.1"/>
    <property type="molecule type" value="Genomic_DNA"/>
</dbReference>
<dbReference type="GO" id="GO:0003677">
    <property type="term" value="F:DNA binding"/>
    <property type="evidence" value="ECO:0007669"/>
    <property type="project" value="InterPro"/>
</dbReference>
<protein>
    <recommendedName>
        <fullName evidence="7">MucR family transcriptional regulator</fullName>
    </recommendedName>
</protein>
<dbReference type="Proteomes" id="UP000321960">
    <property type="component" value="Unassembled WGS sequence"/>
</dbReference>
<proteinExistence type="inferred from homology"/>
<evidence type="ECO:0000313" key="3">
    <source>
        <dbReference type="EMBL" id="GEP04331.1"/>
    </source>
</evidence>
<dbReference type="AlphaFoldDB" id="A0A512J314"/>
<reference evidence="3 5" key="3">
    <citation type="submission" date="2019-07" db="EMBL/GenBank/DDBJ databases">
        <title>Whole genome shotgun sequence of Methylobacterium oxalidis NBRC 107715.</title>
        <authorList>
            <person name="Hosoyama A."/>
            <person name="Uohara A."/>
            <person name="Ohji S."/>
            <person name="Ichikawa N."/>
        </authorList>
    </citation>
    <scope>NUCLEOTIDE SEQUENCE [LARGE SCALE GENOMIC DNA]</scope>
    <source>
        <strain evidence="3 5">NBRC 107715</strain>
    </source>
</reference>
<feature type="compositionally biased region" description="Low complexity" evidence="2">
    <location>
        <begin position="157"/>
        <end position="169"/>
    </location>
</feature>
<evidence type="ECO:0008006" key="7">
    <source>
        <dbReference type="Google" id="ProtNLM"/>
    </source>
</evidence>
<dbReference type="Gene3D" id="1.10.10.1550">
    <property type="entry name" value="ROS/MUCR transcriptional regulator protein"/>
    <property type="match status" value="1"/>
</dbReference>
<sequence length="194" mass="20078">MRHYVGCPAVNSLQGPMPTNGPPPAALVALTAEIVSAYLGRNHVRPNDLPGLIASVHASLTGLTGSSGSAAPAVAKPTPAEIKRSVTPDHLVSFEDGKPYKTLARHLRLRGLSPQAYRARWGLPLDYPMTAASYSAQRAELARSSGLGRGGGPRPGPAEAGEGAAPGRASEPEDAEAVADTLTREPFEDDGVAE</sequence>
<evidence type="ECO:0000313" key="6">
    <source>
        <dbReference type="Proteomes" id="UP001156856"/>
    </source>
</evidence>
<dbReference type="InterPro" id="IPR041920">
    <property type="entry name" value="ROS/MUCR_sf"/>
</dbReference>
<reference evidence="4" key="4">
    <citation type="submission" date="2023-01" db="EMBL/GenBank/DDBJ databases">
        <title>Draft genome sequence of Methylobacterium oxalidis strain NBRC 107715.</title>
        <authorList>
            <person name="Sun Q."/>
            <person name="Mori K."/>
        </authorList>
    </citation>
    <scope>NUCLEOTIDE SEQUENCE</scope>
    <source>
        <strain evidence="4">NBRC 107715</strain>
    </source>
</reference>
<dbReference type="InterPro" id="IPR008807">
    <property type="entry name" value="ROS_MUCR"/>
</dbReference>
<evidence type="ECO:0000313" key="4">
    <source>
        <dbReference type="EMBL" id="GLS67150.1"/>
    </source>
</evidence>
<dbReference type="GO" id="GO:0008270">
    <property type="term" value="F:zinc ion binding"/>
    <property type="evidence" value="ECO:0007669"/>
    <property type="project" value="InterPro"/>
</dbReference>
<reference evidence="4" key="1">
    <citation type="journal article" date="2014" name="Int. J. Syst. Evol. Microbiol.">
        <title>Complete genome of a new Firmicutes species belonging to the dominant human colonic microbiota ('Ruminococcus bicirculans') reveals two chromosomes and a selective capacity to utilize plant glucans.</title>
        <authorList>
            <consortium name="NISC Comparative Sequencing Program"/>
            <person name="Wegmann U."/>
            <person name="Louis P."/>
            <person name="Goesmann A."/>
            <person name="Henrissat B."/>
            <person name="Duncan S.H."/>
            <person name="Flint H.J."/>
        </authorList>
    </citation>
    <scope>NUCLEOTIDE SEQUENCE</scope>
    <source>
        <strain evidence="4">NBRC 107715</strain>
    </source>
</reference>
<keyword evidence="6" id="KW-1185">Reference proteome</keyword>
<dbReference type="EMBL" id="BJZU01000043">
    <property type="protein sequence ID" value="GEP04331.1"/>
    <property type="molecule type" value="Genomic_DNA"/>
</dbReference>
<accession>A0A512J314</accession>
<reference evidence="6" key="2">
    <citation type="journal article" date="2019" name="Int. J. Syst. Evol. Microbiol.">
        <title>The Global Catalogue of Microorganisms (GCM) 10K type strain sequencing project: providing services to taxonomists for standard genome sequencing and annotation.</title>
        <authorList>
            <consortium name="The Broad Institute Genomics Platform"/>
            <consortium name="The Broad Institute Genome Sequencing Center for Infectious Disease"/>
            <person name="Wu L."/>
            <person name="Ma J."/>
        </authorList>
    </citation>
    <scope>NUCLEOTIDE SEQUENCE [LARGE SCALE GENOMIC DNA]</scope>
    <source>
        <strain evidence="6">NBRC 107715</strain>
    </source>
</reference>